<name>A0A8E2DMU7_9APHY</name>
<evidence type="ECO:0000256" key="6">
    <source>
        <dbReference type="ARBA" id="ARBA00023040"/>
    </source>
</evidence>
<dbReference type="GO" id="GO:0000750">
    <property type="term" value="P:pheromone-dependent signal transduction involved in conjugation with cellular fusion"/>
    <property type="evidence" value="ECO:0007669"/>
    <property type="project" value="TreeGrafter"/>
</dbReference>
<dbReference type="PANTHER" id="PTHR28097">
    <property type="entry name" value="PHEROMONE A FACTOR RECEPTOR"/>
    <property type="match status" value="1"/>
</dbReference>
<evidence type="ECO:0000256" key="11">
    <source>
        <dbReference type="SAM" id="Phobius"/>
    </source>
</evidence>
<evidence type="ECO:0000256" key="12">
    <source>
        <dbReference type="SAM" id="SignalP"/>
    </source>
</evidence>
<feature type="region of interest" description="Disordered" evidence="10">
    <location>
        <begin position="547"/>
        <end position="569"/>
    </location>
</feature>
<feature type="transmembrane region" description="Helical" evidence="11">
    <location>
        <begin position="186"/>
        <end position="216"/>
    </location>
</feature>
<evidence type="ECO:0000256" key="10">
    <source>
        <dbReference type="SAM" id="MobiDB-lite"/>
    </source>
</evidence>
<dbReference type="InterPro" id="IPR001499">
    <property type="entry name" value="GPCR_STE3"/>
</dbReference>
<feature type="signal peptide" evidence="12">
    <location>
        <begin position="1"/>
        <end position="26"/>
    </location>
</feature>
<gene>
    <name evidence="13" type="ORF">OBBRIDRAFT_84577</name>
</gene>
<dbReference type="PRINTS" id="PR00899">
    <property type="entry name" value="GPCRSTE3"/>
</dbReference>
<feature type="region of interest" description="Disordered" evidence="10">
    <location>
        <begin position="454"/>
        <end position="501"/>
    </location>
</feature>
<comment type="similarity">
    <text evidence="2">Belongs to the G-protein coupled receptor 4 family.</text>
</comment>
<keyword evidence="7 11" id="KW-0472">Membrane</keyword>
<sequence>MRAELPAVSFACVALLALLAPAQWSSQDVRFAMLALTAWLLVCNLIQGINAAVWAGNEVVRISVWCDLVTKLMLGSHIALPGACLSMCRHIHVSLSGSGRRSQRLGVLSNLMFCIILPLFYMALHTIVQDHRFDLAPDFGCTASIYTSIPAVFLVWLPPTLLCISTFLFVAILVPKCIRTRHLLHASGISTCFVLSPLLASSLISATILVTLSFALHSRIDSSGLLPWTSWASVLSNFSDPRIVPPTAQVDLVRVEVIWWLIPACSAIVISTSLLLFAPSALEQTLCGYYSLLGWRIPHRQECFALKTMPSPPDSIPEELMKWSWDEATQSATQPKSLHIVIPRSPSTPSLSRASDTSTNPATETINPHSTLSPAQSSDETFVQSTLTYLASPTAREALGLQRPQNPEPHAMFVDLAAPPAPIPPSRTLQRSHRPPPLSIQSAETVIYSTPSAYPASSAPQHIVPTPAAAYPTPAVMRGGPSPTNPRRPSTPGSLLSGPWPRPPSMIPIPSSARGSPVGSVVRSPTGSVMRFFGTRSSPVRALRRVGTLSPQNTIKHDSSRSDRTPRPSWVSFTSIASFASSILPRRPSEVAAGSGMVHESELDAGVRESGQGLRDSGVLGSAI</sequence>
<keyword evidence="14" id="KW-1185">Reference proteome</keyword>
<dbReference type="PANTHER" id="PTHR28097:SF1">
    <property type="entry name" value="PHEROMONE A FACTOR RECEPTOR"/>
    <property type="match status" value="1"/>
</dbReference>
<protein>
    <recommendedName>
        <fullName evidence="15">Pheromone receptor</fullName>
    </recommendedName>
</protein>
<feature type="compositionally biased region" description="Basic and acidic residues" evidence="10">
    <location>
        <begin position="555"/>
        <end position="566"/>
    </location>
</feature>
<feature type="compositionally biased region" description="Low complexity" evidence="10">
    <location>
        <begin position="454"/>
        <end position="499"/>
    </location>
</feature>
<accession>A0A8E2DMU7</accession>
<evidence type="ECO:0000256" key="8">
    <source>
        <dbReference type="ARBA" id="ARBA00023170"/>
    </source>
</evidence>
<reference evidence="13 14" key="1">
    <citation type="submission" date="2016-07" db="EMBL/GenBank/DDBJ databases">
        <title>Draft genome of the white-rot fungus Obba rivulosa 3A-2.</title>
        <authorList>
            <consortium name="DOE Joint Genome Institute"/>
            <person name="Miettinen O."/>
            <person name="Riley R."/>
            <person name="Acob R."/>
            <person name="Barry K."/>
            <person name="Cullen D."/>
            <person name="De Vries R."/>
            <person name="Hainaut M."/>
            <person name="Hatakka A."/>
            <person name="Henrissat B."/>
            <person name="Hilden K."/>
            <person name="Kuo R."/>
            <person name="Labutti K."/>
            <person name="Lipzen A."/>
            <person name="Makela M.R."/>
            <person name="Sandor L."/>
            <person name="Spatafora J.W."/>
            <person name="Grigoriev I.V."/>
            <person name="Hibbett D.S."/>
        </authorList>
    </citation>
    <scope>NUCLEOTIDE SEQUENCE [LARGE SCALE GENOMIC DNA]</scope>
    <source>
        <strain evidence="13 14">3A-2</strain>
    </source>
</reference>
<feature type="region of interest" description="Disordered" evidence="10">
    <location>
        <begin position="341"/>
        <end position="377"/>
    </location>
</feature>
<organism evidence="13 14">
    <name type="scientific">Obba rivulosa</name>
    <dbReference type="NCBI Taxonomy" id="1052685"/>
    <lineage>
        <taxon>Eukaryota</taxon>
        <taxon>Fungi</taxon>
        <taxon>Dikarya</taxon>
        <taxon>Basidiomycota</taxon>
        <taxon>Agaricomycotina</taxon>
        <taxon>Agaricomycetes</taxon>
        <taxon>Polyporales</taxon>
        <taxon>Gelatoporiaceae</taxon>
        <taxon>Obba</taxon>
    </lineage>
</organism>
<evidence type="ECO:0008006" key="15">
    <source>
        <dbReference type="Google" id="ProtNLM"/>
    </source>
</evidence>
<dbReference type="EMBL" id="KV722451">
    <property type="protein sequence ID" value="OCH88483.1"/>
    <property type="molecule type" value="Genomic_DNA"/>
</dbReference>
<keyword evidence="8" id="KW-0675">Receptor</keyword>
<feature type="transmembrane region" description="Helical" evidence="11">
    <location>
        <begin position="148"/>
        <end position="174"/>
    </location>
</feature>
<keyword evidence="12" id="KW-0732">Signal</keyword>
<dbReference type="AlphaFoldDB" id="A0A8E2DMU7"/>
<comment type="subcellular location">
    <subcellularLocation>
        <location evidence="1">Membrane</location>
        <topology evidence="1">Multi-pass membrane protein</topology>
    </subcellularLocation>
</comment>
<evidence type="ECO:0000256" key="7">
    <source>
        <dbReference type="ARBA" id="ARBA00023136"/>
    </source>
</evidence>
<evidence type="ECO:0000256" key="3">
    <source>
        <dbReference type="ARBA" id="ARBA00022507"/>
    </source>
</evidence>
<proteinExistence type="inferred from homology"/>
<feature type="transmembrane region" description="Helical" evidence="11">
    <location>
        <begin position="105"/>
        <end position="128"/>
    </location>
</feature>
<evidence type="ECO:0000256" key="4">
    <source>
        <dbReference type="ARBA" id="ARBA00022692"/>
    </source>
</evidence>
<feature type="chain" id="PRO_5034044298" description="Pheromone receptor" evidence="12">
    <location>
        <begin position="27"/>
        <end position="624"/>
    </location>
</feature>
<evidence type="ECO:0000256" key="9">
    <source>
        <dbReference type="ARBA" id="ARBA00023224"/>
    </source>
</evidence>
<keyword evidence="3" id="KW-0589">Pheromone response</keyword>
<dbReference type="Proteomes" id="UP000250043">
    <property type="component" value="Unassembled WGS sequence"/>
</dbReference>
<dbReference type="GO" id="GO:0004932">
    <property type="term" value="F:mating-type factor pheromone receptor activity"/>
    <property type="evidence" value="ECO:0007669"/>
    <property type="project" value="InterPro"/>
</dbReference>
<evidence type="ECO:0000313" key="14">
    <source>
        <dbReference type="Proteomes" id="UP000250043"/>
    </source>
</evidence>
<dbReference type="GO" id="GO:0005886">
    <property type="term" value="C:plasma membrane"/>
    <property type="evidence" value="ECO:0007669"/>
    <property type="project" value="TreeGrafter"/>
</dbReference>
<evidence type="ECO:0000256" key="2">
    <source>
        <dbReference type="ARBA" id="ARBA00011085"/>
    </source>
</evidence>
<feature type="transmembrane region" description="Helical" evidence="11">
    <location>
        <begin position="32"/>
        <end position="55"/>
    </location>
</feature>
<evidence type="ECO:0000313" key="13">
    <source>
        <dbReference type="EMBL" id="OCH88483.1"/>
    </source>
</evidence>
<feature type="region of interest" description="Disordered" evidence="10">
    <location>
        <begin position="603"/>
        <end position="624"/>
    </location>
</feature>
<feature type="compositionally biased region" description="Polar residues" evidence="10">
    <location>
        <begin position="345"/>
        <end position="377"/>
    </location>
</feature>
<evidence type="ECO:0000256" key="5">
    <source>
        <dbReference type="ARBA" id="ARBA00022989"/>
    </source>
</evidence>
<keyword evidence="6" id="KW-0297">G-protein coupled receptor</keyword>
<dbReference type="OrthoDB" id="2874149at2759"/>
<keyword evidence="4 11" id="KW-0812">Transmembrane</keyword>
<dbReference type="Pfam" id="PF02076">
    <property type="entry name" value="STE3"/>
    <property type="match status" value="1"/>
</dbReference>
<keyword evidence="5 11" id="KW-1133">Transmembrane helix</keyword>
<evidence type="ECO:0000256" key="1">
    <source>
        <dbReference type="ARBA" id="ARBA00004141"/>
    </source>
</evidence>
<keyword evidence="9" id="KW-0807">Transducer</keyword>